<dbReference type="OrthoDB" id="3696090at2"/>
<dbReference type="AlphaFoldDB" id="A0A4Q2JQF5"/>
<dbReference type="PANTHER" id="PTHR33164">
    <property type="entry name" value="TRANSCRIPTIONAL REGULATOR, MARR FAMILY"/>
    <property type="match status" value="1"/>
</dbReference>
<dbReference type="InterPro" id="IPR036388">
    <property type="entry name" value="WH-like_DNA-bd_sf"/>
</dbReference>
<evidence type="ECO:0000313" key="2">
    <source>
        <dbReference type="EMBL" id="RXZ49314.1"/>
    </source>
</evidence>
<name>A0A4Q2JQF5_9MICO</name>
<dbReference type="PROSITE" id="PS50995">
    <property type="entry name" value="HTH_MARR_2"/>
    <property type="match status" value="1"/>
</dbReference>
<dbReference type="InterPro" id="IPR036390">
    <property type="entry name" value="WH_DNA-bd_sf"/>
</dbReference>
<gene>
    <name evidence="2" type="ORF">ESP57_10365</name>
</gene>
<evidence type="ECO:0000259" key="1">
    <source>
        <dbReference type="PROSITE" id="PS50995"/>
    </source>
</evidence>
<dbReference type="InterPro" id="IPR039422">
    <property type="entry name" value="MarR/SlyA-like"/>
</dbReference>
<feature type="domain" description="HTH marR-type" evidence="1">
    <location>
        <begin position="23"/>
        <end position="160"/>
    </location>
</feature>
<reference evidence="2 3" key="1">
    <citation type="submission" date="2019-01" db="EMBL/GenBank/DDBJ databases">
        <authorList>
            <person name="Li J."/>
        </authorList>
    </citation>
    <scope>NUCLEOTIDE SEQUENCE [LARGE SCALE GENOMIC DNA]</scope>
    <source>
        <strain evidence="2 3">CCUG 35506</strain>
    </source>
</reference>
<proteinExistence type="predicted"/>
<comment type="caution">
    <text evidence="2">The sequence shown here is derived from an EMBL/GenBank/DDBJ whole genome shotgun (WGS) entry which is preliminary data.</text>
</comment>
<keyword evidence="3" id="KW-1185">Reference proteome</keyword>
<evidence type="ECO:0000313" key="3">
    <source>
        <dbReference type="Proteomes" id="UP000292935"/>
    </source>
</evidence>
<dbReference type="InterPro" id="IPR000835">
    <property type="entry name" value="HTH_MarR-typ"/>
</dbReference>
<protein>
    <submittedName>
        <fullName evidence="2">MarR family transcriptional regulator</fullName>
    </submittedName>
</protein>
<dbReference type="GO" id="GO:0006950">
    <property type="term" value="P:response to stress"/>
    <property type="evidence" value="ECO:0007669"/>
    <property type="project" value="TreeGrafter"/>
</dbReference>
<dbReference type="SMART" id="SM00347">
    <property type="entry name" value="HTH_MARR"/>
    <property type="match status" value="1"/>
</dbReference>
<organism evidence="2 3">
    <name type="scientific">Agromyces fucosus</name>
    <dbReference type="NCBI Taxonomy" id="41985"/>
    <lineage>
        <taxon>Bacteria</taxon>
        <taxon>Bacillati</taxon>
        <taxon>Actinomycetota</taxon>
        <taxon>Actinomycetes</taxon>
        <taxon>Micrococcales</taxon>
        <taxon>Microbacteriaceae</taxon>
        <taxon>Agromyces</taxon>
    </lineage>
</organism>
<dbReference type="SUPFAM" id="SSF46785">
    <property type="entry name" value="Winged helix' DNA-binding domain"/>
    <property type="match status" value="1"/>
</dbReference>
<dbReference type="GO" id="GO:0003700">
    <property type="term" value="F:DNA-binding transcription factor activity"/>
    <property type="evidence" value="ECO:0007669"/>
    <property type="project" value="InterPro"/>
</dbReference>
<dbReference type="Gene3D" id="1.10.10.10">
    <property type="entry name" value="Winged helix-like DNA-binding domain superfamily/Winged helix DNA-binding domain"/>
    <property type="match status" value="1"/>
</dbReference>
<dbReference type="Pfam" id="PF12802">
    <property type="entry name" value="MarR_2"/>
    <property type="match status" value="1"/>
</dbReference>
<dbReference type="PANTHER" id="PTHR33164:SF57">
    <property type="entry name" value="MARR-FAMILY TRANSCRIPTIONAL REGULATOR"/>
    <property type="match status" value="1"/>
</dbReference>
<dbReference type="Proteomes" id="UP000292935">
    <property type="component" value="Unassembled WGS sequence"/>
</dbReference>
<dbReference type="EMBL" id="SDPO01000002">
    <property type="protein sequence ID" value="RXZ49314.1"/>
    <property type="molecule type" value="Genomic_DNA"/>
</dbReference>
<accession>A0A4Q2JQF5</accession>
<sequence length="185" mass="20106">MPRLRMPGYGVRVESFEVDSAGQGELLDELLRLQAAMETIVVPELVEPLLSIRLTMQQLKVLGIILTDADGSTVQGLSKTLGVSLATMSGIVDRLTGQGMATRVEDLNDHRVRRVVATDRGREVMQELLAARPQLSRPPLERLDIEDLRALTRGVGALLRALEAEAAAATDADASADADEQRPER</sequence>